<dbReference type="PANTHER" id="PTHR12151">
    <property type="entry name" value="ELECTRON TRANSPORT PROTIN SCO1/SENC FAMILY MEMBER"/>
    <property type="match status" value="1"/>
</dbReference>
<sequence length="211" mass="24192">MSKKLVWYGVFFIALSAAFLGYAAYVIKGERGTYFGRERLPVLGMPGHKIPSFSFTNQDGKTITEKDVHGKFYVAEYFFTTCTGICPRMNDNMEKVYEKYKTDTSFLILSHTVDPDNDSVPVLKAYAEKHHADSKNWWFLTGDKKSLYKLARESYMVDDGVYTGAEDFVHTQWFALVDGEGQVRGLYEGTKKSDVEKLIDDIQRLREENNP</sequence>
<proteinExistence type="inferred from homology"/>
<evidence type="ECO:0000259" key="6">
    <source>
        <dbReference type="PROSITE" id="PS51352"/>
    </source>
</evidence>
<keyword evidence="5" id="KW-0812">Transmembrane</keyword>
<dbReference type="AlphaFoldDB" id="A0A327QCI3"/>
<evidence type="ECO:0000313" key="8">
    <source>
        <dbReference type="Proteomes" id="UP000249547"/>
    </source>
</evidence>
<dbReference type="GO" id="GO:0046872">
    <property type="term" value="F:metal ion binding"/>
    <property type="evidence" value="ECO:0007669"/>
    <property type="project" value="UniProtKB-KW"/>
</dbReference>
<evidence type="ECO:0000313" key="7">
    <source>
        <dbReference type="EMBL" id="RAJ01695.1"/>
    </source>
</evidence>
<keyword evidence="5" id="KW-1133">Transmembrane helix</keyword>
<dbReference type="InterPro" id="IPR036249">
    <property type="entry name" value="Thioredoxin-like_sf"/>
</dbReference>
<organism evidence="7 8">
    <name type="scientific">Chitinophaga skermanii</name>
    <dbReference type="NCBI Taxonomy" id="331697"/>
    <lineage>
        <taxon>Bacteria</taxon>
        <taxon>Pseudomonadati</taxon>
        <taxon>Bacteroidota</taxon>
        <taxon>Chitinophagia</taxon>
        <taxon>Chitinophagales</taxon>
        <taxon>Chitinophagaceae</taxon>
        <taxon>Chitinophaga</taxon>
    </lineage>
</organism>
<evidence type="ECO:0000256" key="3">
    <source>
        <dbReference type="PIRSR" id="PIRSR603782-1"/>
    </source>
</evidence>
<evidence type="ECO:0000256" key="2">
    <source>
        <dbReference type="ARBA" id="ARBA00023008"/>
    </source>
</evidence>
<feature type="binding site" evidence="3">
    <location>
        <position position="170"/>
    </location>
    <ligand>
        <name>Cu cation</name>
        <dbReference type="ChEBI" id="CHEBI:23378"/>
    </ligand>
</feature>
<keyword evidence="4" id="KW-1015">Disulfide bond</keyword>
<evidence type="ECO:0000256" key="1">
    <source>
        <dbReference type="ARBA" id="ARBA00010996"/>
    </source>
</evidence>
<dbReference type="Gene3D" id="3.40.30.10">
    <property type="entry name" value="Glutaredoxin"/>
    <property type="match status" value="1"/>
</dbReference>
<keyword evidence="2 3" id="KW-0186">Copper</keyword>
<evidence type="ECO:0000256" key="5">
    <source>
        <dbReference type="SAM" id="Phobius"/>
    </source>
</evidence>
<accession>A0A327QCI3</accession>
<feature type="binding site" evidence="3">
    <location>
        <position position="82"/>
    </location>
    <ligand>
        <name>Cu cation</name>
        <dbReference type="ChEBI" id="CHEBI:23378"/>
    </ligand>
</feature>
<dbReference type="PANTHER" id="PTHR12151:SF25">
    <property type="entry name" value="LINALOOL DEHYDRATASE_ISOMERASE DOMAIN-CONTAINING PROTEIN"/>
    <property type="match status" value="1"/>
</dbReference>
<feature type="binding site" evidence="3">
    <location>
        <position position="86"/>
    </location>
    <ligand>
        <name>Cu cation</name>
        <dbReference type="ChEBI" id="CHEBI:23378"/>
    </ligand>
</feature>
<dbReference type="SUPFAM" id="SSF52833">
    <property type="entry name" value="Thioredoxin-like"/>
    <property type="match status" value="1"/>
</dbReference>
<dbReference type="PROSITE" id="PS51352">
    <property type="entry name" value="THIOREDOXIN_2"/>
    <property type="match status" value="1"/>
</dbReference>
<keyword evidence="8" id="KW-1185">Reference proteome</keyword>
<dbReference type="OrthoDB" id="9811998at2"/>
<dbReference type="InterPro" id="IPR013766">
    <property type="entry name" value="Thioredoxin_domain"/>
</dbReference>
<dbReference type="RefSeq" id="WP_111599328.1">
    <property type="nucleotide sequence ID" value="NZ_QLLL01000007.1"/>
</dbReference>
<feature type="transmembrane region" description="Helical" evidence="5">
    <location>
        <begin position="6"/>
        <end position="27"/>
    </location>
</feature>
<dbReference type="InterPro" id="IPR003782">
    <property type="entry name" value="SCO1/SenC"/>
</dbReference>
<feature type="disulfide bond" description="Redox-active" evidence="4">
    <location>
        <begin position="82"/>
        <end position="86"/>
    </location>
</feature>
<feature type="domain" description="Thioredoxin" evidence="6">
    <location>
        <begin position="44"/>
        <end position="207"/>
    </location>
</feature>
<comment type="similarity">
    <text evidence="1">Belongs to the SCO1/2 family.</text>
</comment>
<name>A0A327QCI3_9BACT</name>
<dbReference type="CDD" id="cd02968">
    <property type="entry name" value="SCO"/>
    <property type="match status" value="1"/>
</dbReference>
<dbReference type="Proteomes" id="UP000249547">
    <property type="component" value="Unassembled WGS sequence"/>
</dbReference>
<comment type="caution">
    <text evidence="7">The sequence shown here is derived from an EMBL/GenBank/DDBJ whole genome shotgun (WGS) entry which is preliminary data.</text>
</comment>
<keyword evidence="5" id="KW-0472">Membrane</keyword>
<keyword evidence="3" id="KW-0479">Metal-binding</keyword>
<evidence type="ECO:0000256" key="4">
    <source>
        <dbReference type="PIRSR" id="PIRSR603782-2"/>
    </source>
</evidence>
<protein>
    <submittedName>
        <fullName evidence="7">Protein SCO1/2</fullName>
    </submittedName>
</protein>
<reference evidence="7 8" key="1">
    <citation type="submission" date="2018-06" db="EMBL/GenBank/DDBJ databases">
        <title>Genomic Encyclopedia of Archaeal and Bacterial Type Strains, Phase II (KMG-II): from individual species to whole genera.</title>
        <authorList>
            <person name="Goeker M."/>
        </authorList>
    </citation>
    <scope>NUCLEOTIDE SEQUENCE [LARGE SCALE GENOMIC DNA]</scope>
    <source>
        <strain evidence="7 8">DSM 23857</strain>
    </source>
</reference>
<dbReference type="EMBL" id="QLLL01000007">
    <property type="protein sequence ID" value="RAJ01695.1"/>
    <property type="molecule type" value="Genomic_DNA"/>
</dbReference>
<dbReference type="Pfam" id="PF02630">
    <property type="entry name" value="SCO1-SenC"/>
    <property type="match status" value="1"/>
</dbReference>
<gene>
    <name evidence="7" type="ORF">LX64_03913</name>
</gene>